<sequence>MKKIVFVLTLMLFSFGTLGQETASGQVGDVSSSTIATEVSEADCGTQSATTQGENDWDWCCELCCNPACYGC</sequence>
<keyword evidence="7" id="KW-1015">Disulfide bond</keyword>
<dbReference type="GO" id="GO:0005615">
    <property type="term" value="C:extracellular space"/>
    <property type="evidence" value="ECO:0007669"/>
    <property type="project" value="InterPro"/>
</dbReference>
<keyword evidence="6" id="KW-0843">Virulence</keyword>
<evidence type="ECO:0000256" key="8">
    <source>
        <dbReference type="SAM" id="SignalP"/>
    </source>
</evidence>
<dbReference type="AlphaFoldDB" id="A0A0H5LRD8"/>
<evidence type="ECO:0000256" key="3">
    <source>
        <dbReference type="ARBA" id="ARBA00022525"/>
    </source>
</evidence>
<gene>
    <name evidence="9" type="primary">ystC</name>
    <name evidence="9" type="ORF">ERS008476_00464</name>
</gene>
<dbReference type="InterPro" id="IPR001489">
    <property type="entry name" value="Heat-stable_enterotox_STa"/>
</dbReference>
<accession>A0A0H5LRD8</accession>
<feature type="signal peptide" evidence="8">
    <location>
        <begin position="1"/>
        <end position="19"/>
    </location>
</feature>
<keyword evidence="3" id="KW-0964">Secreted</keyword>
<name>A0A0H5LRD8_YERIN</name>
<evidence type="ECO:0000313" key="10">
    <source>
        <dbReference type="Proteomes" id="UP000043316"/>
    </source>
</evidence>
<dbReference type="GO" id="GO:0090729">
    <property type="term" value="F:toxin activity"/>
    <property type="evidence" value="ECO:0007669"/>
    <property type="project" value="UniProtKB-KW"/>
</dbReference>
<dbReference type="PROSITE" id="PS00273">
    <property type="entry name" value="ENTEROTOXIN_H_STABLE"/>
    <property type="match status" value="1"/>
</dbReference>
<evidence type="ECO:0000256" key="2">
    <source>
        <dbReference type="ARBA" id="ARBA00007697"/>
    </source>
</evidence>
<organism evidence="9 10">
    <name type="scientific">Yersinia intermedia</name>
    <dbReference type="NCBI Taxonomy" id="631"/>
    <lineage>
        <taxon>Bacteria</taxon>
        <taxon>Pseudomonadati</taxon>
        <taxon>Pseudomonadota</taxon>
        <taxon>Gammaproteobacteria</taxon>
        <taxon>Enterobacterales</taxon>
        <taxon>Yersiniaceae</taxon>
        <taxon>Yersinia</taxon>
    </lineage>
</organism>
<dbReference type="RefSeq" id="WP_072102409.1">
    <property type="nucleotide sequence ID" value="NZ_CWJI01000001.1"/>
</dbReference>
<dbReference type="EMBL" id="CWJI01000001">
    <property type="protein sequence ID" value="CRY53567.1"/>
    <property type="molecule type" value="Genomic_DNA"/>
</dbReference>
<keyword evidence="5" id="KW-0260">Enterotoxin</keyword>
<feature type="chain" id="PRO_5005220960" evidence="8">
    <location>
        <begin position="20"/>
        <end position="72"/>
    </location>
</feature>
<evidence type="ECO:0000256" key="7">
    <source>
        <dbReference type="ARBA" id="ARBA00023157"/>
    </source>
</evidence>
<protein>
    <submittedName>
        <fullName evidence="9">Y-STC</fullName>
    </submittedName>
</protein>
<comment type="subcellular location">
    <subcellularLocation>
        <location evidence="1">Secreted</location>
    </subcellularLocation>
</comment>
<keyword evidence="8" id="KW-0732">Signal</keyword>
<evidence type="ECO:0000256" key="1">
    <source>
        <dbReference type="ARBA" id="ARBA00004613"/>
    </source>
</evidence>
<evidence type="ECO:0000313" key="9">
    <source>
        <dbReference type="EMBL" id="CRY53567.1"/>
    </source>
</evidence>
<dbReference type="Proteomes" id="UP000043316">
    <property type="component" value="Unassembled WGS sequence"/>
</dbReference>
<evidence type="ECO:0000256" key="4">
    <source>
        <dbReference type="ARBA" id="ARBA00022656"/>
    </source>
</evidence>
<proteinExistence type="inferred from homology"/>
<dbReference type="InterPro" id="IPR019806">
    <property type="entry name" value="Heat-stable_enterotox_CS"/>
</dbReference>
<evidence type="ECO:0000256" key="5">
    <source>
        <dbReference type="ARBA" id="ARBA00022861"/>
    </source>
</evidence>
<reference evidence="10" key="1">
    <citation type="submission" date="2015-03" db="EMBL/GenBank/DDBJ databases">
        <authorList>
            <consortium name="Pathogen Informatics"/>
        </authorList>
    </citation>
    <scope>NUCLEOTIDE SEQUENCE [LARGE SCALE GENOMIC DNA]</scope>
    <source>
        <strain evidence="10">R148</strain>
    </source>
</reference>
<comment type="similarity">
    <text evidence="2">Belongs to the heat-stable enterotoxin family.</text>
</comment>
<dbReference type="Pfam" id="PF02048">
    <property type="entry name" value="Enterotoxin_ST"/>
    <property type="match status" value="1"/>
</dbReference>
<evidence type="ECO:0000256" key="6">
    <source>
        <dbReference type="ARBA" id="ARBA00023026"/>
    </source>
</evidence>
<keyword evidence="4" id="KW-0800">Toxin</keyword>